<dbReference type="PANTHER" id="PTHR42648:SF18">
    <property type="entry name" value="RETROTRANSPOSON, UNCLASSIFIED-LIKE PROTEIN"/>
    <property type="match status" value="1"/>
</dbReference>
<evidence type="ECO:0000313" key="2">
    <source>
        <dbReference type="EMBL" id="GJT85276.1"/>
    </source>
</evidence>
<feature type="domain" description="Integrase catalytic" evidence="1">
    <location>
        <begin position="616"/>
        <end position="787"/>
    </location>
</feature>
<dbReference type="SUPFAM" id="SSF53098">
    <property type="entry name" value="Ribonuclease H-like"/>
    <property type="match status" value="1"/>
</dbReference>
<organism evidence="2 3">
    <name type="scientific">Tanacetum coccineum</name>
    <dbReference type="NCBI Taxonomy" id="301880"/>
    <lineage>
        <taxon>Eukaryota</taxon>
        <taxon>Viridiplantae</taxon>
        <taxon>Streptophyta</taxon>
        <taxon>Embryophyta</taxon>
        <taxon>Tracheophyta</taxon>
        <taxon>Spermatophyta</taxon>
        <taxon>Magnoliopsida</taxon>
        <taxon>eudicotyledons</taxon>
        <taxon>Gunneridae</taxon>
        <taxon>Pentapetalae</taxon>
        <taxon>asterids</taxon>
        <taxon>campanulids</taxon>
        <taxon>Asterales</taxon>
        <taxon>Asteraceae</taxon>
        <taxon>Asteroideae</taxon>
        <taxon>Anthemideae</taxon>
        <taxon>Anthemidinae</taxon>
        <taxon>Tanacetum</taxon>
    </lineage>
</organism>
<dbReference type="PANTHER" id="PTHR42648">
    <property type="entry name" value="TRANSPOSASE, PUTATIVE-RELATED"/>
    <property type="match status" value="1"/>
</dbReference>
<dbReference type="PROSITE" id="PS50994">
    <property type="entry name" value="INTEGRASE"/>
    <property type="match status" value="1"/>
</dbReference>
<reference evidence="2" key="1">
    <citation type="journal article" date="2022" name="Int. J. Mol. Sci.">
        <title>Draft Genome of Tanacetum Coccineum: Genomic Comparison of Closely Related Tanacetum-Family Plants.</title>
        <authorList>
            <person name="Yamashiro T."/>
            <person name="Shiraishi A."/>
            <person name="Nakayama K."/>
            <person name="Satake H."/>
        </authorList>
    </citation>
    <scope>NUCLEOTIDE SEQUENCE</scope>
</reference>
<evidence type="ECO:0000313" key="3">
    <source>
        <dbReference type="Proteomes" id="UP001151760"/>
    </source>
</evidence>
<evidence type="ECO:0000259" key="1">
    <source>
        <dbReference type="PROSITE" id="PS50994"/>
    </source>
</evidence>
<dbReference type="InterPro" id="IPR025724">
    <property type="entry name" value="GAG-pre-integrase_dom"/>
</dbReference>
<proteinExistence type="predicted"/>
<dbReference type="InterPro" id="IPR012337">
    <property type="entry name" value="RNaseH-like_sf"/>
</dbReference>
<dbReference type="Pfam" id="PF13976">
    <property type="entry name" value="gag_pre-integrs"/>
    <property type="match status" value="1"/>
</dbReference>
<name>A0ABQ5HBL8_9ASTR</name>
<accession>A0ABQ5HBL8</accession>
<keyword evidence="3" id="KW-1185">Reference proteome</keyword>
<protein>
    <submittedName>
        <fullName evidence="2">Retrovirus-related pol polyprotein from transposon TNT 1-94</fullName>
    </submittedName>
</protein>
<dbReference type="EMBL" id="BQNB010019435">
    <property type="protein sequence ID" value="GJT85276.1"/>
    <property type="molecule type" value="Genomic_DNA"/>
</dbReference>
<dbReference type="Gene3D" id="3.30.420.10">
    <property type="entry name" value="Ribonuclease H-like superfamily/Ribonuclease H"/>
    <property type="match status" value="1"/>
</dbReference>
<dbReference type="Proteomes" id="UP001151760">
    <property type="component" value="Unassembled WGS sequence"/>
</dbReference>
<dbReference type="InterPro" id="IPR039537">
    <property type="entry name" value="Retrotran_Ty1/copia-like"/>
</dbReference>
<dbReference type="InterPro" id="IPR001584">
    <property type="entry name" value="Integrase_cat-core"/>
</dbReference>
<gene>
    <name evidence="2" type="ORF">Tco_1066993</name>
</gene>
<dbReference type="InterPro" id="IPR036397">
    <property type="entry name" value="RNaseH_sf"/>
</dbReference>
<sequence length="812" mass="93247">MIFLSSVYCLKFPPTNNQLRTSSNPRTQATIQNGQVMVQNVQGRQSQGYTGNAGNNQASGAQCTTKKRMKDSEWFKEKMLLAQAQEAGVVLNEADHVDAYDSDCDDEATTNAIFMANLSPVGSLNDDTVEPLYDSDILFEVPHYDTYYDSDMLNSNIQELGYIENIVSNNESYDELTGNSNVISYTDYMLTIGNDEDNYVPLPVQKNDMMLSVIEQMKSQVEKCNMVNQESKSVNESLTNELERYKDIVGVLEYAVKDSHSEQEAYLSHELYTAISDRNRKIGSWEQSDIKGDFKKDVIQFSKNLKETSKLFEKGFIAEVKEMKDIFEQMEDEVDQCSVAKKCFKIEKKQLLLNNDRLLEENIASDIIHFTLATTKIIEKCTKVLAPGLLKIESEPINAYFKNNRVVHRDYLKFTKEHVATLQELLEESRALKLLDEHIGHASKFVERIQNYKYCNANVKNVALSKNSDTIFLSCNECLFSANHDACVVQYLKKMQKCKVAKSVKQEVKSEWKPTGRIFRTVGLGHNLFSVGQFYDSGLEVAFRKHTCFVRNLEGVDLLSGSRGYNLYTISMADMMKSSPICLLSKASKMKSWLWHRRLSHLDFGTINKLAKQGLVKGLPKLKYTKDHLCLACQMGKARRNLIHTSWKQVQMRNFKCCIWIYFLRTKDEALEIIIKFLRQAQVSLKATVRYLPTDNGTKFLNQTLQNYTEDVGITHHTSTARTPQQNSIFKRHNRMLVEAARTMLIFFKSPLFLWAEVVATACYTQNRSLIHTRYNKTPYELLRDRKPKLKYLHIFGSLCYPTNDFEDIGKL</sequence>
<comment type="caution">
    <text evidence="2">The sequence shown here is derived from an EMBL/GenBank/DDBJ whole genome shotgun (WGS) entry which is preliminary data.</text>
</comment>
<reference evidence="2" key="2">
    <citation type="submission" date="2022-01" db="EMBL/GenBank/DDBJ databases">
        <authorList>
            <person name="Yamashiro T."/>
            <person name="Shiraishi A."/>
            <person name="Satake H."/>
            <person name="Nakayama K."/>
        </authorList>
    </citation>
    <scope>NUCLEOTIDE SEQUENCE</scope>
</reference>